<protein>
    <submittedName>
        <fullName evidence="1">Uncharacterized protein</fullName>
    </submittedName>
</protein>
<name>A0A8E2EV04_9PEZI</name>
<reference evidence="1 2" key="1">
    <citation type="journal article" date="2016" name="Nat. Commun.">
        <title>Ectomycorrhizal ecology is imprinted in the genome of the dominant symbiotic fungus Cenococcum geophilum.</title>
        <authorList>
            <consortium name="DOE Joint Genome Institute"/>
            <person name="Peter M."/>
            <person name="Kohler A."/>
            <person name="Ohm R.A."/>
            <person name="Kuo A."/>
            <person name="Krutzmann J."/>
            <person name="Morin E."/>
            <person name="Arend M."/>
            <person name="Barry K.W."/>
            <person name="Binder M."/>
            <person name="Choi C."/>
            <person name="Clum A."/>
            <person name="Copeland A."/>
            <person name="Grisel N."/>
            <person name="Haridas S."/>
            <person name="Kipfer T."/>
            <person name="LaButti K."/>
            <person name="Lindquist E."/>
            <person name="Lipzen A."/>
            <person name="Maire R."/>
            <person name="Meier B."/>
            <person name="Mihaltcheva S."/>
            <person name="Molinier V."/>
            <person name="Murat C."/>
            <person name="Poggeler S."/>
            <person name="Quandt C.A."/>
            <person name="Sperisen C."/>
            <person name="Tritt A."/>
            <person name="Tisserant E."/>
            <person name="Crous P.W."/>
            <person name="Henrissat B."/>
            <person name="Nehls U."/>
            <person name="Egli S."/>
            <person name="Spatafora J.W."/>
            <person name="Grigoriev I.V."/>
            <person name="Martin F.M."/>
        </authorList>
    </citation>
    <scope>NUCLEOTIDE SEQUENCE [LARGE SCALE GENOMIC DNA]</scope>
    <source>
        <strain evidence="1 2">CBS 207.34</strain>
    </source>
</reference>
<proteinExistence type="predicted"/>
<evidence type="ECO:0000313" key="2">
    <source>
        <dbReference type="Proteomes" id="UP000250140"/>
    </source>
</evidence>
<dbReference type="AlphaFoldDB" id="A0A8E2EV04"/>
<dbReference type="Proteomes" id="UP000250140">
    <property type="component" value="Unassembled WGS sequence"/>
</dbReference>
<sequence length="133" mass="14100">MQRQHKAHWMHWGCGGCGGCGGCIGLEEGIIVFGKACWVMLGMLGYAGYAIRRTGTQLARTGGDGFDAFGAFGAFGGFCAEKTQTCLISIETGWRSVRATATKAFRVHWEGAVGAALRRVRAEGDDDGGMMEG</sequence>
<gene>
    <name evidence="1" type="ORF">AOQ84DRAFT_224942</name>
</gene>
<organism evidence="1 2">
    <name type="scientific">Glonium stellatum</name>
    <dbReference type="NCBI Taxonomy" id="574774"/>
    <lineage>
        <taxon>Eukaryota</taxon>
        <taxon>Fungi</taxon>
        <taxon>Dikarya</taxon>
        <taxon>Ascomycota</taxon>
        <taxon>Pezizomycotina</taxon>
        <taxon>Dothideomycetes</taxon>
        <taxon>Pleosporomycetidae</taxon>
        <taxon>Gloniales</taxon>
        <taxon>Gloniaceae</taxon>
        <taxon>Glonium</taxon>
    </lineage>
</organism>
<accession>A0A8E2EV04</accession>
<dbReference type="EMBL" id="KV750308">
    <property type="protein sequence ID" value="OCL05364.1"/>
    <property type="molecule type" value="Genomic_DNA"/>
</dbReference>
<evidence type="ECO:0000313" key="1">
    <source>
        <dbReference type="EMBL" id="OCL05364.1"/>
    </source>
</evidence>
<keyword evidence="2" id="KW-1185">Reference proteome</keyword>